<dbReference type="EMBL" id="MT141441">
    <property type="protein sequence ID" value="QJA61411.1"/>
    <property type="molecule type" value="Genomic_DNA"/>
</dbReference>
<gene>
    <name evidence="1" type="ORF">MM415B00946_0004</name>
</gene>
<accession>A0A6M3IWD1</accession>
<proteinExistence type="predicted"/>
<dbReference type="AlphaFoldDB" id="A0A6M3IWD1"/>
<reference evidence="1" key="1">
    <citation type="submission" date="2020-03" db="EMBL/GenBank/DDBJ databases">
        <title>The deep terrestrial virosphere.</title>
        <authorList>
            <person name="Holmfeldt K."/>
            <person name="Nilsson E."/>
            <person name="Simone D."/>
            <person name="Lopez-Fernandez M."/>
            <person name="Wu X."/>
            <person name="de Brujin I."/>
            <person name="Lundin D."/>
            <person name="Andersson A."/>
            <person name="Bertilsson S."/>
            <person name="Dopson M."/>
        </authorList>
    </citation>
    <scope>NUCLEOTIDE SEQUENCE</scope>
    <source>
        <strain evidence="1">MM415B00946</strain>
    </source>
</reference>
<organism evidence="1">
    <name type="scientific">viral metagenome</name>
    <dbReference type="NCBI Taxonomy" id="1070528"/>
    <lineage>
        <taxon>unclassified sequences</taxon>
        <taxon>metagenomes</taxon>
        <taxon>organismal metagenomes</taxon>
    </lineage>
</organism>
<name>A0A6M3IWD1_9ZZZZ</name>
<sequence length="50" mass="5953">MEFSEYLSFVGRRLDEAAKKGDKVEWIRLADVLIETIRDQINTLRREEVI</sequence>
<evidence type="ECO:0000313" key="1">
    <source>
        <dbReference type="EMBL" id="QJA61411.1"/>
    </source>
</evidence>
<protein>
    <submittedName>
        <fullName evidence="1">Uncharacterized protein</fullName>
    </submittedName>
</protein>